<evidence type="ECO:0000313" key="4">
    <source>
        <dbReference type="EMBL" id="TZE81989.1"/>
    </source>
</evidence>
<keyword evidence="1" id="KW-0378">Hydrolase</keyword>
<evidence type="ECO:0000256" key="1">
    <source>
        <dbReference type="ARBA" id="ARBA00022801"/>
    </source>
</evidence>
<dbReference type="PROSITE" id="PS51192">
    <property type="entry name" value="HELICASE_ATP_BIND_1"/>
    <property type="match status" value="1"/>
</dbReference>
<feature type="domain" description="Helicase ATP-binding" evidence="3">
    <location>
        <begin position="13"/>
        <end position="179"/>
    </location>
</feature>
<dbReference type="Gene3D" id="3.40.50.300">
    <property type="entry name" value="P-loop containing nucleotide triphosphate hydrolases"/>
    <property type="match status" value="1"/>
</dbReference>
<dbReference type="GO" id="GO:0016787">
    <property type="term" value="F:hydrolase activity"/>
    <property type="evidence" value="ECO:0007669"/>
    <property type="project" value="UniProtKB-KW"/>
</dbReference>
<reference evidence="4 5" key="1">
    <citation type="submission" date="2019-08" db="EMBL/GenBank/DDBJ databases">
        <title>Calorimonas adulescens gen. nov., sp. nov., an anaerobic thermophilic bacterium from Sakhalin hot spring.</title>
        <authorList>
            <person name="Khomyakova M.A."/>
            <person name="Merkel A.Y."/>
            <person name="Novikov A."/>
            <person name="Bonch-Osmolovskaya E.A."/>
            <person name="Slobodkin A.I."/>
        </authorList>
    </citation>
    <scope>NUCLEOTIDE SEQUENCE [LARGE SCALE GENOMIC DNA]</scope>
    <source>
        <strain evidence="4 5">A05MB</strain>
    </source>
</reference>
<dbReference type="EMBL" id="VTPS01000009">
    <property type="protein sequence ID" value="TZE81989.1"/>
    <property type="molecule type" value="Genomic_DNA"/>
</dbReference>
<keyword evidence="4" id="KW-0067">ATP-binding</keyword>
<accession>A0A5D8QCZ4</accession>
<keyword evidence="4" id="KW-0547">Nucleotide-binding</keyword>
<dbReference type="InterPro" id="IPR038718">
    <property type="entry name" value="SNF2-like_sf"/>
</dbReference>
<dbReference type="Pfam" id="PF00271">
    <property type="entry name" value="Helicase_C"/>
    <property type="match status" value="1"/>
</dbReference>
<dbReference type="Proteomes" id="UP000322976">
    <property type="component" value="Unassembled WGS sequence"/>
</dbReference>
<dbReference type="InterPro" id="IPR014001">
    <property type="entry name" value="Helicase_ATP-bd"/>
</dbReference>
<feature type="coiled-coil region" evidence="2">
    <location>
        <begin position="430"/>
        <end position="457"/>
    </location>
</feature>
<evidence type="ECO:0000256" key="2">
    <source>
        <dbReference type="SAM" id="Coils"/>
    </source>
</evidence>
<dbReference type="AlphaFoldDB" id="A0A5D8QCZ4"/>
<evidence type="ECO:0000259" key="3">
    <source>
        <dbReference type="PROSITE" id="PS51192"/>
    </source>
</evidence>
<sequence>MKFTPYAYQKYCINRLIVDPVLGLYLDMGLGKTVITMTAINDLKYNRFAINKALVIAPKKVAEGTWSKEAAKWDHLYLLRISVVMGTVKQRVRALNTPADIYIINRENTQWLVDYYRNNWPFDMVVIDESSSFKNHQVKRFKALTWVRNKISRIVELTGTPAPNGLLDLWAQIYLLDEGKRLGKKFTHYRERYFDPDRRDRDHVFSYAPKPGAEESICELLSDICVSMKAEDYLELPDCITVNVPVVLDTKAKAAYEKLEREMLLEIDESMIDAGSAAVLTNKLLQLCNGAIYDENCKPVEIHNCKIEAFLELIEALNGQSVLVFYNFQHDLQRIKKALAGSGLRVRELKGSQDEDDWNNRKIDILLAHPASCAYGLNLQQGGHHIIWFGLNWSLELYQQANKRLHRQGQTEKVIIHHLVVEGGVDEDVMAALEDKSATQDRLMEALKARIEKYQKEMSK</sequence>
<dbReference type="GO" id="GO:0005524">
    <property type="term" value="F:ATP binding"/>
    <property type="evidence" value="ECO:0007669"/>
    <property type="project" value="InterPro"/>
</dbReference>
<dbReference type="InterPro" id="IPR000330">
    <property type="entry name" value="SNF2_N"/>
</dbReference>
<dbReference type="SUPFAM" id="SSF52540">
    <property type="entry name" value="P-loop containing nucleoside triphosphate hydrolases"/>
    <property type="match status" value="2"/>
</dbReference>
<keyword evidence="2" id="KW-0175">Coiled coil</keyword>
<dbReference type="Gene3D" id="3.40.50.10810">
    <property type="entry name" value="Tandem AAA-ATPase domain"/>
    <property type="match status" value="1"/>
</dbReference>
<dbReference type="InterPro" id="IPR027417">
    <property type="entry name" value="P-loop_NTPase"/>
</dbReference>
<evidence type="ECO:0000313" key="5">
    <source>
        <dbReference type="Proteomes" id="UP000322976"/>
    </source>
</evidence>
<keyword evidence="4" id="KW-0347">Helicase</keyword>
<proteinExistence type="predicted"/>
<comment type="caution">
    <text evidence="4">The sequence shown here is derived from an EMBL/GenBank/DDBJ whole genome shotgun (WGS) entry which is preliminary data.</text>
</comment>
<protein>
    <submittedName>
        <fullName evidence="4">DEAD/DEAH box helicase</fullName>
    </submittedName>
</protein>
<dbReference type="CDD" id="cd18793">
    <property type="entry name" value="SF2_C_SNF"/>
    <property type="match status" value="1"/>
</dbReference>
<name>A0A5D8QCZ4_9THEO</name>
<dbReference type="InterPro" id="IPR049730">
    <property type="entry name" value="SNF2/RAD54-like_C"/>
</dbReference>
<dbReference type="GO" id="GO:0004386">
    <property type="term" value="F:helicase activity"/>
    <property type="evidence" value="ECO:0007669"/>
    <property type="project" value="UniProtKB-KW"/>
</dbReference>
<gene>
    <name evidence="4" type="ORF">FWJ32_07070</name>
</gene>
<dbReference type="RefSeq" id="WP_149545263.1">
    <property type="nucleotide sequence ID" value="NZ_VTPS01000009.1"/>
</dbReference>
<dbReference type="Pfam" id="PF00176">
    <property type="entry name" value="SNF2-rel_dom"/>
    <property type="match status" value="1"/>
</dbReference>
<keyword evidence="5" id="KW-1185">Reference proteome</keyword>
<dbReference type="PANTHER" id="PTHR10799">
    <property type="entry name" value="SNF2/RAD54 HELICASE FAMILY"/>
    <property type="match status" value="1"/>
</dbReference>
<dbReference type="SMART" id="SM00487">
    <property type="entry name" value="DEXDc"/>
    <property type="match status" value="1"/>
</dbReference>
<organism evidence="4 5">
    <name type="scientific">Calorimonas adulescens</name>
    <dbReference type="NCBI Taxonomy" id="2606906"/>
    <lineage>
        <taxon>Bacteria</taxon>
        <taxon>Bacillati</taxon>
        <taxon>Bacillota</taxon>
        <taxon>Clostridia</taxon>
        <taxon>Thermoanaerobacterales</taxon>
        <taxon>Thermoanaerobacteraceae</taxon>
        <taxon>Calorimonas</taxon>
    </lineage>
</organism>
<dbReference type="InterPro" id="IPR001650">
    <property type="entry name" value="Helicase_C-like"/>
</dbReference>